<comment type="caution">
    <text evidence="1">The sequence shown here is derived from an EMBL/GenBank/DDBJ whole genome shotgun (WGS) entry which is preliminary data.</text>
</comment>
<name>A0ABU5GCE3_9ACTO</name>
<dbReference type="Proteomes" id="UP001275049">
    <property type="component" value="Unassembled WGS sequence"/>
</dbReference>
<dbReference type="EMBL" id="JAWNGA010000019">
    <property type="protein sequence ID" value="MDY5133766.1"/>
    <property type="molecule type" value="Genomic_DNA"/>
</dbReference>
<keyword evidence="2" id="KW-1185">Reference proteome</keyword>
<protein>
    <submittedName>
        <fullName evidence="1">DNA-binding protein</fullName>
    </submittedName>
</protein>
<proteinExistence type="predicted"/>
<sequence>MSTQGTVALNLRINAETGNQLDLLAKKTNRSKSFYVRELIERGLEQLMWEMDILQEVEDVRTGKSRTYTLDEVRAKYAG</sequence>
<evidence type="ECO:0000313" key="2">
    <source>
        <dbReference type="Proteomes" id="UP001275049"/>
    </source>
</evidence>
<dbReference type="GO" id="GO:0003677">
    <property type="term" value="F:DNA binding"/>
    <property type="evidence" value="ECO:0007669"/>
    <property type="project" value="UniProtKB-KW"/>
</dbReference>
<reference evidence="1 2" key="1">
    <citation type="submission" date="2023-10" db="EMBL/GenBank/DDBJ databases">
        <title>Whole Genome based description of the genera Actinobaculum and Actinotignum reveals a complex phylogenetic relationship within the species included in the genus Actinotignum.</title>
        <authorList>
            <person name="Jensen C.S."/>
            <person name="Dargis R."/>
            <person name="Kemp M."/>
            <person name="Christensen J.J."/>
        </authorList>
    </citation>
    <scope>NUCLEOTIDE SEQUENCE [LARGE SCALE GENOMIC DNA]</scope>
    <source>
        <strain evidence="1 2">SLA_B974</strain>
    </source>
</reference>
<dbReference type="SUPFAM" id="SSF47598">
    <property type="entry name" value="Ribbon-helix-helix"/>
    <property type="match status" value="1"/>
</dbReference>
<accession>A0ABU5GCE3</accession>
<gene>
    <name evidence="1" type="ORF">R6G86_08480</name>
</gene>
<dbReference type="RefSeq" id="WP_022866993.1">
    <property type="nucleotide sequence ID" value="NZ_CP126967.1"/>
</dbReference>
<organism evidence="1 2">
    <name type="scientific">Actinotignum urinale</name>
    <dbReference type="NCBI Taxonomy" id="190146"/>
    <lineage>
        <taxon>Bacteria</taxon>
        <taxon>Bacillati</taxon>
        <taxon>Actinomycetota</taxon>
        <taxon>Actinomycetes</taxon>
        <taxon>Actinomycetales</taxon>
        <taxon>Actinomycetaceae</taxon>
        <taxon>Actinotignum</taxon>
    </lineage>
</organism>
<keyword evidence="1" id="KW-0238">DNA-binding</keyword>
<dbReference type="InterPro" id="IPR010985">
    <property type="entry name" value="Ribbon_hlx_hlx"/>
</dbReference>
<evidence type="ECO:0000313" key="1">
    <source>
        <dbReference type="EMBL" id="MDY5133766.1"/>
    </source>
</evidence>